<evidence type="ECO:0000256" key="1">
    <source>
        <dbReference type="SAM" id="Phobius"/>
    </source>
</evidence>
<feature type="transmembrane region" description="Helical" evidence="1">
    <location>
        <begin position="78"/>
        <end position="98"/>
    </location>
</feature>
<proteinExistence type="predicted"/>
<dbReference type="Proteomes" id="UP000244162">
    <property type="component" value="Unassembled WGS sequence"/>
</dbReference>
<evidence type="ECO:0000313" key="2">
    <source>
        <dbReference type="EMBL" id="PTQ07742.1"/>
    </source>
</evidence>
<feature type="transmembrane region" description="Helical" evidence="1">
    <location>
        <begin position="50"/>
        <end position="71"/>
    </location>
</feature>
<gene>
    <name evidence="2" type="ORF">CLG96_16415</name>
</gene>
<feature type="transmembrane region" description="Helical" evidence="1">
    <location>
        <begin position="129"/>
        <end position="151"/>
    </location>
</feature>
<keyword evidence="1" id="KW-0812">Transmembrane</keyword>
<comment type="caution">
    <text evidence="2">The sequence shown here is derived from an EMBL/GenBank/DDBJ whole genome shotgun (WGS) entry which is preliminary data.</text>
</comment>
<sequence>MNYRPDIFASRPTGQVKEGSAFLDQSSMAMTSATRQPIMGEAAAADMPAAIGYMILAVYGLMMAALVAFFTDGVEATMMVAISVIYTAIYFSVPSSFLRVEGRSGQMPLREFLRDGLSTWTGRIGGCEAILQILLIPAAITVALAAIGLLARLNQA</sequence>
<organism evidence="2 3">
    <name type="scientific">Sphingomonas oleivorans</name>
    <dbReference type="NCBI Taxonomy" id="1735121"/>
    <lineage>
        <taxon>Bacteria</taxon>
        <taxon>Pseudomonadati</taxon>
        <taxon>Pseudomonadota</taxon>
        <taxon>Alphaproteobacteria</taxon>
        <taxon>Sphingomonadales</taxon>
        <taxon>Sphingomonadaceae</taxon>
        <taxon>Sphingomonas</taxon>
    </lineage>
</organism>
<protein>
    <submittedName>
        <fullName evidence="2">Uncharacterized protein</fullName>
    </submittedName>
</protein>
<reference evidence="2 3" key="1">
    <citation type="submission" date="2017-09" db="EMBL/GenBank/DDBJ databases">
        <title>Sphingomonas panjinensis sp.nov., isolated from oil-contaminated soil.</title>
        <authorList>
            <person name="Wang L."/>
            <person name="Chen L."/>
        </authorList>
    </citation>
    <scope>NUCLEOTIDE SEQUENCE [LARGE SCALE GENOMIC DNA]</scope>
    <source>
        <strain evidence="2 3">FW-11</strain>
    </source>
</reference>
<dbReference type="EMBL" id="NWBU01000017">
    <property type="protein sequence ID" value="PTQ07742.1"/>
    <property type="molecule type" value="Genomic_DNA"/>
</dbReference>
<name>A0A2T5FTY6_9SPHN</name>
<keyword evidence="1" id="KW-1133">Transmembrane helix</keyword>
<keyword evidence="1" id="KW-0472">Membrane</keyword>
<dbReference type="AlphaFoldDB" id="A0A2T5FTY6"/>
<evidence type="ECO:0000313" key="3">
    <source>
        <dbReference type="Proteomes" id="UP000244162"/>
    </source>
</evidence>
<accession>A0A2T5FTY6</accession>
<keyword evidence="3" id="KW-1185">Reference proteome</keyword>